<name>A0A2U3DS71_PURLI</name>
<protein>
    <recommendedName>
        <fullName evidence="4">VWFA domain-containing protein</fullName>
    </recommendedName>
</protein>
<reference evidence="2 3" key="1">
    <citation type="journal article" date="2016" name="Front. Microbiol.">
        <title>Genome and transcriptome sequences reveal the specific parasitism of the nematophagous Purpureocillium lilacinum 36-1.</title>
        <authorList>
            <person name="Xie J."/>
            <person name="Li S."/>
            <person name="Mo C."/>
            <person name="Xiao X."/>
            <person name="Peng D."/>
            <person name="Wang G."/>
            <person name="Xiao Y."/>
        </authorList>
    </citation>
    <scope>NUCLEOTIDE SEQUENCE [LARGE SCALE GENOMIC DNA]</scope>
    <source>
        <strain evidence="2 3">36-1</strain>
    </source>
</reference>
<organism evidence="2 3">
    <name type="scientific">Purpureocillium lilacinum</name>
    <name type="common">Paecilomyces lilacinus</name>
    <dbReference type="NCBI Taxonomy" id="33203"/>
    <lineage>
        <taxon>Eukaryota</taxon>
        <taxon>Fungi</taxon>
        <taxon>Dikarya</taxon>
        <taxon>Ascomycota</taxon>
        <taxon>Pezizomycotina</taxon>
        <taxon>Sordariomycetes</taxon>
        <taxon>Hypocreomycetidae</taxon>
        <taxon>Hypocreales</taxon>
        <taxon>Ophiocordycipitaceae</taxon>
        <taxon>Purpureocillium</taxon>
    </lineage>
</organism>
<comment type="caution">
    <text evidence="2">The sequence shown here is derived from an EMBL/GenBank/DDBJ whole genome shotgun (WGS) entry which is preliminary data.</text>
</comment>
<dbReference type="PANTHER" id="PTHR34706:SF1">
    <property type="entry name" value="VWFA DOMAIN-CONTAINING PROTEIN"/>
    <property type="match status" value="1"/>
</dbReference>
<accession>A0A2U3DS71</accession>
<feature type="region of interest" description="Disordered" evidence="1">
    <location>
        <begin position="421"/>
        <end position="484"/>
    </location>
</feature>
<evidence type="ECO:0008006" key="4">
    <source>
        <dbReference type="Google" id="ProtNLM"/>
    </source>
</evidence>
<evidence type="ECO:0000256" key="1">
    <source>
        <dbReference type="SAM" id="MobiDB-lite"/>
    </source>
</evidence>
<dbReference type="EMBL" id="LCWV01000038">
    <property type="protein sequence ID" value="PWI65110.1"/>
    <property type="molecule type" value="Genomic_DNA"/>
</dbReference>
<feature type="compositionally biased region" description="Basic and acidic residues" evidence="1">
    <location>
        <begin position="1"/>
        <end position="18"/>
    </location>
</feature>
<dbReference type="AlphaFoldDB" id="A0A2U3DS71"/>
<feature type="compositionally biased region" description="Basic and acidic residues" evidence="1">
    <location>
        <begin position="452"/>
        <end position="469"/>
    </location>
</feature>
<evidence type="ECO:0000313" key="3">
    <source>
        <dbReference type="Proteomes" id="UP000245956"/>
    </source>
</evidence>
<evidence type="ECO:0000313" key="2">
    <source>
        <dbReference type="EMBL" id="PWI65110.1"/>
    </source>
</evidence>
<proteinExistence type="predicted"/>
<gene>
    <name evidence="2" type="ORF">PCL_07409</name>
</gene>
<dbReference type="PANTHER" id="PTHR34706">
    <property type="entry name" value="SLR1338 PROTEIN"/>
    <property type="match status" value="1"/>
</dbReference>
<feature type="compositionally biased region" description="Polar residues" evidence="1">
    <location>
        <begin position="19"/>
        <end position="28"/>
    </location>
</feature>
<dbReference type="InterPro" id="IPR036465">
    <property type="entry name" value="vWFA_dom_sf"/>
</dbReference>
<dbReference type="Proteomes" id="UP000245956">
    <property type="component" value="Unassembled WGS sequence"/>
</dbReference>
<feature type="region of interest" description="Disordered" evidence="1">
    <location>
        <begin position="1"/>
        <end position="40"/>
    </location>
</feature>
<dbReference type="SUPFAM" id="SSF53300">
    <property type="entry name" value="vWA-like"/>
    <property type="match status" value="1"/>
</dbReference>
<sequence length="484" mass="52628">MKMLRDLADRLSRSEKRPQTGTAHSGGTSEAPPPYTRTALPPLYPSCSSYAIAEDPEAAAKAAAAGAKAPQPPPTPACEYSMENMRRDDDPHYFLYLFDTVFLVDDSTSMLGSRWREVSSALRQITPVCTSHDDDGIDIHFINRRSSENTTTSNHSGNDGISSLSGGSGKACGGYYNIKDPLAVDALFQRLRPCGPTHTRGRIEDILDPYFAQLESAKDVQNVRPLNLIVITDGMPGPCPQPQPVSYSCGGFGSSSEVTHNPHLPDPAIVRYAKRLDQLRAPAWQVGVQFLQVGNDLAATASLRGLDDGLARRYGVRDIVDTLKFGDGDYKTLTAEEILKAVLGAHAVPHQVRRRRTRPASSSVPPPWGYAANCFESVPSRRQWPVWRNAHAGGVVGIFAPPMQMQTPAWQARLQLAGCRANNGQSSVREGPVRLDKQRPSHNPQGPSRCLPDLRLEAENPDTAMERDGQSMVGGGAAWLDTPT</sequence>